<accession>A0A484AY76</accession>
<name>A0A484AY76_DRONA</name>
<gene>
    <name evidence="2" type="ORF">AWZ03_012622</name>
</gene>
<sequence>NRAKSETSSSQQQRRPLVSG</sequence>
<feature type="compositionally biased region" description="Polar residues" evidence="1">
    <location>
        <begin position="1"/>
        <end position="14"/>
    </location>
</feature>
<keyword evidence="3" id="KW-1185">Reference proteome</keyword>
<evidence type="ECO:0000256" key="1">
    <source>
        <dbReference type="SAM" id="MobiDB-lite"/>
    </source>
</evidence>
<organism evidence="2 3">
    <name type="scientific">Drosophila navojoa</name>
    <name type="common">Fruit fly</name>
    <dbReference type="NCBI Taxonomy" id="7232"/>
    <lineage>
        <taxon>Eukaryota</taxon>
        <taxon>Metazoa</taxon>
        <taxon>Ecdysozoa</taxon>
        <taxon>Arthropoda</taxon>
        <taxon>Hexapoda</taxon>
        <taxon>Insecta</taxon>
        <taxon>Pterygota</taxon>
        <taxon>Neoptera</taxon>
        <taxon>Endopterygota</taxon>
        <taxon>Diptera</taxon>
        <taxon>Brachycera</taxon>
        <taxon>Muscomorpha</taxon>
        <taxon>Ephydroidea</taxon>
        <taxon>Drosophilidae</taxon>
        <taxon>Drosophila</taxon>
    </lineage>
</organism>
<protein>
    <submittedName>
        <fullName evidence="2">Uncharacterized protein</fullName>
    </submittedName>
</protein>
<reference evidence="2 3" key="1">
    <citation type="journal article" date="2019" name="J. Hered.">
        <title>An Improved Genome Assembly for Drosophila navojoa, the Basal Species in the mojavensis Cluster.</title>
        <authorList>
            <person name="Vanderlinde T."/>
            <person name="Dupim E.G."/>
            <person name="Nazario-Yepiz N.O."/>
            <person name="Carvalho A.B."/>
        </authorList>
    </citation>
    <scope>NUCLEOTIDE SEQUENCE [LARGE SCALE GENOMIC DNA]</scope>
    <source>
        <strain evidence="2">Navoj_Jal97</strain>
        <tissue evidence="2">Whole organism</tissue>
    </source>
</reference>
<dbReference type="EMBL" id="LSRL02000447">
    <property type="protein sequence ID" value="TDG40952.1"/>
    <property type="molecule type" value="Genomic_DNA"/>
</dbReference>
<dbReference type="AlphaFoldDB" id="A0A484AY76"/>
<evidence type="ECO:0000313" key="3">
    <source>
        <dbReference type="Proteomes" id="UP000295192"/>
    </source>
</evidence>
<feature type="non-terminal residue" evidence="2">
    <location>
        <position position="1"/>
    </location>
</feature>
<evidence type="ECO:0000313" key="2">
    <source>
        <dbReference type="EMBL" id="TDG40952.1"/>
    </source>
</evidence>
<proteinExistence type="predicted"/>
<comment type="caution">
    <text evidence="2">The sequence shown here is derived from an EMBL/GenBank/DDBJ whole genome shotgun (WGS) entry which is preliminary data.</text>
</comment>
<feature type="region of interest" description="Disordered" evidence="1">
    <location>
        <begin position="1"/>
        <end position="20"/>
    </location>
</feature>
<dbReference type="Proteomes" id="UP000295192">
    <property type="component" value="Unassembled WGS sequence"/>
</dbReference>